<dbReference type="PANTHER" id="PTHR10605">
    <property type="entry name" value="HEPARAN SULFATE SULFOTRANSFERASE"/>
    <property type="match status" value="1"/>
</dbReference>
<dbReference type="WBParaSite" id="mrna-Wban_01325">
    <property type="protein sequence ID" value="mrna-Wban_01325"/>
    <property type="gene ID" value="Wban_01325"/>
</dbReference>
<reference evidence="5" key="2">
    <citation type="journal article" date="2016" name="Mol. Ecol.">
        <title>Population genomics of the filarial nematode parasite Wuchereria bancrofti from mosquitoes.</title>
        <authorList>
            <person name="Small S.T."/>
            <person name="Reimer L.J."/>
            <person name="Tisch D.J."/>
            <person name="King C.L."/>
            <person name="Christensen B.M."/>
            <person name="Siba P.M."/>
            <person name="Kazura J.W."/>
            <person name="Serre D."/>
            <person name="Zimmerman P.A."/>
        </authorList>
    </citation>
    <scope>NUCLEOTIDE SEQUENCE</scope>
    <source>
        <strain evidence="5">pt0022</strain>
    </source>
</reference>
<keyword evidence="4" id="KW-0472">Membrane</keyword>
<feature type="transmembrane region" description="Helical" evidence="4">
    <location>
        <begin position="60"/>
        <end position="80"/>
    </location>
</feature>
<dbReference type="SUPFAM" id="SSF52540">
    <property type="entry name" value="P-loop containing nucleoside triphosphate hydrolases"/>
    <property type="match status" value="1"/>
</dbReference>
<dbReference type="AlphaFoldDB" id="A0AAF5PIY2"/>
<sequence>MSSPQRAVFIGHLGMEEVNATSCDIQFYPPAAAIFKLSSMQSFTIELFIHIASKLYNANMLVSISFMHYFICNIILIYTYHKLPTVYGINIIVNDTAMIVQKRFPQAIIIGVKKAGTRALLEFLRLNPAIKAPGPEVHFFDKNFDKGFDWYRKKNNLFIICFNPFKEKKKKEKKEKAKQ</sequence>
<keyword evidence="4" id="KW-0812">Transmembrane</keyword>
<organism evidence="5 6">
    <name type="scientific">Wuchereria bancrofti</name>
    <dbReference type="NCBI Taxonomy" id="6293"/>
    <lineage>
        <taxon>Eukaryota</taxon>
        <taxon>Metazoa</taxon>
        <taxon>Ecdysozoa</taxon>
        <taxon>Nematoda</taxon>
        <taxon>Chromadorea</taxon>
        <taxon>Rhabditida</taxon>
        <taxon>Spirurina</taxon>
        <taxon>Spiruromorpha</taxon>
        <taxon>Filarioidea</taxon>
        <taxon>Onchocercidae</taxon>
        <taxon>Wuchereria</taxon>
    </lineage>
</organism>
<evidence type="ECO:0000313" key="5">
    <source>
        <dbReference type="Proteomes" id="UP000093561"/>
    </source>
</evidence>
<accession>A0AAF5PIY2</accession>
<dbReference type="Gene3D" id="3.40.50.300">
    <property type="entry name" value="P-loop containing nucleotide triphosphate hydrolases"/>
    <property type="match status" value="1"/>
</dbReference>
<dbReference type="Proteomes" id="UP000093561">
    <property type="component" value="Unassembled WGS sequence"/>
</dbReference>
<feature type="binding site" evidence="3">
    <location>
        <begin position="114"/>
        <end position="118"/>
    </location>
    <ligand>
        <name>3'-phosphoadenylyl sulfate</name>
        <dbReference type="ChEBI" id="CHEBI:58339"/>
    </ligand>
</feature>
<keyword evidence="4" id="KW-1133">Transmembrane helix</keyword>
<evidence type="ECO:0000256" key="3">
    <source>
        <dbReference type="PIRSR" id="PIRSR637359-2"/>
    </source>
</evidence>
<evidence type="ECO:0000256" key="1">
    <source>
        <dbReference type="ARBA" id="ARBA00022679"/>
    </source>
</evidence>
<reference evidence="5" key="1">
    <citation type="submission" date="2015-03" db="EMBL/GenBank/DDBJ databases">
        <title>Wuchereria bancrofti Genome Sequencing Papua New Guinea Strain.</title>
        <authorList>
            <person name="Small S.T."/>
            <person name="Serre D."/>
            <person name="Zimmerman P.A."/>
        </authorList>
    </citation>
    <scope>NUCLEOTIDE SEQUENCE [LARGE SCALE GENOMIC DNA]</scope>
    <source>
        <strain evidence="5">pt0022</strain>
    </source>
</reference>
<dbReference type="InterPro" id="IPR027417">
    <property type="entry name" value="P-loop_NTPase"/>
</dbReference>
<feature type="active site" description="For sulfotransferase activity" evidence="2">
    <location>
        <position position="114"/>
    </location>
</feature>
<evidence type="ECO:0000256" key="4">
    <source>
        <dbReference type="SAM" id="Phobius"/>
    </source>
</evidence>
<name>A0AAF5PIY2_WUCBA</name>
<evidence type="ECO:0000256" key="2">
    <source>
        <dbReference type="PIRSR" id="PIRSR637359-1"/>
    </source>
</evidence>
<dbReference type="InterPro" id="IPR037359">
    <property type="entry name" value="NST/OST"/>
</dbReference>
<dbReference type="GO" id="GO:0008467">
    <property type="term" value="F:[heparan sulfate]-glucosamine 3-sulfotransferase activity"/>
    <property type="evidence" value="ECO:0007669"/>
    <property type="project" value="TreeGrafter"/>
</dbReference>
<reference evidence="6" key="3">
    <citation type="submission" date="2024-02" db="UniProtKB">
        <authorList>
            <consortium name="WormBaseParasite"/>
        </authorList>
    </citation>
    <scope>IDENTIFICATION</scope>
    <source>
        <strain evidence="6">pt0022</strain>
    </source>
</reference>
<dbReference type="PANTHER" id="PTHR10605:SF72">
    <property type="entry name" value="HEPARAN SULFATE 3-O SULFOTRANSFERASE-B, ISOFORM A"/>
    <property type="match status" value="1"/>
</dbReference>
<keyword evidence="1" id="KW-0808">Transferase</keyword>
<evidence type="ECO:0000313" key="6">
    <source>
        <dbReference type="WBParaSite" id="mrna-Wban_01325"/>
    </source>
</evidence>
<protein>
    <recommendedName>
        <fullName evidence="7">Sulfotransferase domain-containing protein</fullName>
    </recommendedName>
</protein>
<evidence type="ECO:0008006" key="7">
    <source>
        <dbReference type="Google" id="ProtNLM"/>
    </source>
</evidence>
<proteinExistence type="predicted"/>